<organism evidence="1 2">
    <name type="scientific">Morchella conica CCBAS932</name>
    <dbReference type="NCBI Taxonomy" id="1392247"/>
    <lineage>
        <taxon>Eukaryota</taxon>
        <taxon>Fungi</taxon>
        <taxon>Dikarya</taxon>
        <taxon>Ascomycota</taxon>
        <taxon>Pezizomycotina</taxon>
        <taxon>Pezizomycetes</taxon>
        <taxon>Pezizales</taxon>
        <taxon>Morchellaceae</taxon>
        <taxon>Morchella</taxon>
    </lineage>
</organism>
<sequence length="85" mass="9611">MPPTLLACIEQHTGQPSLKQRPYLPNLVYSAPAYLFRLPHHSGRTPTFPSIVEEYRMSYTSSQSTAISQFIAFTECSERTAAKVY</sequence>
<dbReference type="EMBL" id="ML119111">
    <property type="protein sequence ID" value="RPB15838.1"/>
    <property type="molecule type" value="Genomic_DNA"/>
</dbReference>
<keyword evidence="2" id="KW-1185">Reference proteome</keyword>
<evidence type="ECO:0000313" key="1">
    <source>
        <dbReference type="EMBL" id="RPB15838.1"/>
    </source>
</evidence>
<dbReference type="AlphaFoldDB" id="A0A3N4L2A2"/>
<dbReference type="Proteomes" id="UP000277580">
    <property type="component" value="Unassembled WGS sequence"/>
</dbReference>
<evidence type="ECO:0000313" key="2">
    <source>
        <dbReference type="Proteomes" id="UP000277580"/>
    </source>
</evidence>
<dbReference type="InParanoid" id="A0A3N4L2A2"/>
<reference evidence="1 2" key="1">
    <citation type="journal article" date="2018" name="Nat. Ecol. Evol.">
        <title>Pezizomycetes genomes reveal the molecular basis of ectomycorrhizal truffle lifestyle.</title>
        <authorList>
            <person name="Murat C."/>
            <person name="Payen T."/>
            <person name="Noel B."/>
            <person name="Kuo A."/>
            <person name="Morin E."/>
            <person name="Chen J."/>
            <person name="Kohler A."/>
            <person name="Krizsan K."/>
            <person name="Balestrini R."/>
            <person name="Da Silva C."/>
            <person name="Montanini B."/>
            <person name="Hainaut M."/>
            <person name="Levati E."/>
            <person name="Barry K.W."/>
            <person name="Belfiori B."/>
            <person name="Cichocki N."/>
            <person name="Clum A."/>
            <person name="Dockter R.B."/>
            <person name="Fauchery L."/>
            <person name="Guy J."/>
            <person name="Iotti M."/>
            <person name="Le Tacon F."/>
            <person name="Lindquist E.A."/>
            <person name="Lipzen A."/>
            <person name="Malagnac F."/>
            <person name="Mello A."/>
            <person name="Molinier V."/>
            <person name="Miyauchi S."/>
            <person name="Poulain J."/>
            <person name="Riccioni C."/>
            <person name="Rubini A."/>
            <person name="Sitrit Y."/>
            <person name="Splivallo R."/>
            <person name="Traeger S."/>
            <person name="Wang M."/>
            <person name="Zifcakova L."/>
            <person name="Wipf D."/>
            <person name="Zambonelli A."/>
            <person name="Paolocci F."/>
            <person name="Nowrousian M."/>
            <person name="Ottonello S."/>
            <person name="Baldrian P."/>
            <person name="Spatafora J.W."/>
            <person name="Henrissat B."/>
            <person name="Nagy L.G."/>
            <person name="Aury J.M."/>
            <person name="Wincker P."/>
            <person name="Grigoriev I.V."/>
            <person name="Bonfante P."/>
            <person name="Martin F.M."/>
        </authorList>
    </citation>
    <scope>NUCLEOTIDE SEQUENCE [LARGE SCALE GENOMIC DNA]</scope>
    <source>
        <strain evidence="1 2">CCBAS932</strain>
    </source>
</reference>
<gene>
    <name evidence="1" type="ORF">P167DRAFT_380472</name>
</gene>
<name>A0A3N4L2A2_9PEZI</name>
<protein>
    <submittedName>
        <fullName evidence="1">Uncharacterized protein</fullName>
    </submittedName>
</protein>
<accession>A0A3N4L2A2</accession>
<proteinExistence type="predicted"/>